<sequence length="82" mass="8920">MPFLNVIFGADFWSPVTVTLSDAEPDFTSQPETAAALEVDFGVLFAFESPPPEQAVSRRAEATARTAMEADLRTERTLDRGG</sequence>
<gene>
    <name evidence="1" type="ORF">GCM10022287_35280</name>
</gene>
<organism evidence="1 2">
    <name type="scientific">Gryllotalpicola koreensis</name>
    <dbReference type="NCBI Taxonomy" id="993086"/>
    <lineage>
        <taxon>Bacteria</taxon>
        <taxon>Bacillati</taxon>
        <taxon>Actinomycetota</taxon>
        <taxon>Actinomycetes</taxon>
        <taxon>Micrococcales</taxon>
        <taxon>Microbacteriaceae</taxon>
        <taxon>Gryllotalpicola</taxon>
    </lineage>
</organism>
<reference evidence="2" key="1">
    <citation type="journal article" date="2019" name="Int. J. Syst. Evol. Microbiol.">
        <title>The Global Catalogue of Microorganisms (GCM) 10K type strain sequencing project: providing services to taxonomists for standard genome sequencing and annotation.</title>
        <authorList>
            <consortium name="The Broad Institute Genomics Platform"/>
            <consortium name="The Broad Institute Genome Sequencing Center for Infectious Disease"/>
            <person name="Wu L."/>
            <person name="Ma J."/>
        </authorList>
    </citation>
    <scope>NUCLEOTIDE SEQUENCE [LARGE SCALE GENOMIC DNA]</scope>
    <source>
        <strain evidence="2">JCM 17591</strain>
    </source>
</reference>
<name>A0ABP8AAX1_9MICO</name>
<dbReference type="Proteomes" id="UP001501079">
    <property type="component" value="Unassembled WGS sequence"/>
</dbReference>
<accession>A0ABP8AAX1</accession>
<evidence type="ECO:0000313" key="1">
    <source>
        <dbReference type="EMBL" id="GAA4180865.1"/>
    </source>
</evidence>
<proteinExistence type="predicted"/>
<protein>
    <submittedName>
        <fullName evidence="1">Uncharacterized protein</fullName>
    </submittedName>
</protein>
<keyword evidence="2" id="KW-1185">Reference proteome</keyword>
<comment type="caution">
    <text evidence="1">The sequence shown here is derived from an EMBL/GenBank/DDBJ whole genome shotgun (WGS) entry which is preliminary data.</text>
</comment>
<dbReference type="EMBL" id="BAABBW010000006">
    <property type="protein sequence ID" value="GAA4180865.1"/>
    <property type="molecule type" value="Genomic_DNA"/>
</dbReference>
<evidence type="ECO:0000313" key="2">
    <source>
        <dbReference type="Proteomes" id="UP001501079"/>
    </source>
</evidence>